<dbReference type="EMBL" id="JARBHB010000010">
    <property type="protein sequence ID" value="KAJ8873770.1"/>
    <property type="molecule type" value="Genomic_DNA"/>
</dbReference>
<evidence type="ECO:0000313" key="1">
    <source>
        <dbReference type="EMBL" id="KAJ8873770.1"/>
    </source>
</evidence>
<organism evidence="1 2">
    <name type="scientific">Dryococelus australis</name>
    <dbReference type="NCBI Taxonomy" id="614101"/>
    <lineage>
        <taxon>Eukaryota</taxon>
        <taxon>Metazoa</taxon>
        <taxon>Ecdysozoa</taxon>
        <taxon>Arthropoda</taxon>
        <taxon>Hexapoda</taxon>
        <taxon>Insecta</taxon>
        <taxon>Pterygota</taxon>
        <taxon>Neoptera</taxon>
        <taxon>Polyneoptera</taxon>
        <taxon>Phasmatodea</taxon>
        <taxon>Verophasmatodea</taxon>
        <taxon>Anareolatae</taxon>
        <taxon>Phasmatidae</taxon>
        <taxon>Eurycanthinae</taxon>
        <taxon>Dryococelus</taxon>
    </lineage>
</organism>
<proteinExistence type="predicted"/>
<comment type="caution">
    <text evidence="1">The sequence shown here is derived from an EMBL/GenBank/DDBJ whole genome shotgun (WGS) entry which is preliminary data.</text>
</comment>
<name>A0ABQ9GP09_9NEOP</name>
<reference evidence="1 2" key="1">
    <citation type="submission" date="2023-02" db="EMBL/GenBank/DDBJ databases">
        <title>LHISI_Scaffold_Assembly.</title>
        <authorList>
            <person name="Stuart O.P."/>
            <person name="Cleave R."/>
            <person name="Magrath M.J.L."/>
            <person name="Mikheyev A.S."/>
        </authorList>
    </citation>
    <scope>NUCLEOTIDE SEQUENCE [LARGE SCALE GENOMIC DNA]</scope>
    <source>
        <strain evidence="1">Daus_M_001</strain>
        <tissue evidence="1">Leg muscle</tissue>
    </source>
</reference>
<gene>
    <name evidence="1" type="ORF">PR048_024604</name>
</gene>
<evidence type="ECO:0000313" key="2">
    <source>
        <dbReference type="Proteomes" id="UP001159363"/>
    </source>
</evidence>
<dbReference type="PANTHER" id="PTHR37557">
    <property type="entry name" value="115 KDA PROTEIN IN TYPE-1 RETROTRANSPOSABLE ELEMENT R1DM-LIKE PROTEIN-RELATED-RELATED"/>
    <property type="match status" value="1"/>
</dbReference>
<dbReference type="PANTHER" id="PTHR37557:SF4">
    <property type="entry name" value="CCHC-TYPE DOMAIN-CONTAINING PROTEIN"/>
    <property type="match status" value="1"/>
</dbReference>
<dbReference type="Proteomes" id="UP001159363">
    <property type="component" value="Chromosome 9"/>
</dbReference>
<accession>A0ABQ9GP09</accession>
<keyword evidence="2" id="KW-1185">Reference proteome</keyword>
<sequence length="437" mass="49597">MAIAPEQRVFLNSDWVAANLTFLSEILISVTSHLKSVYAAVFDVKKDFETVQHAPLLNISSWVNMSFPYLAFADDLVLVASSHAGLQSNLDNLVRGLTIAGLVICPEKSHSISFVSVGKTRKIKVLTETTFKLGYKYLTPLEVTECWKYLGISFTARGVKTFRKKIEELLRRISEAPLKTFQRMDILWIFLLPSGIYQLLFARVGIAILKALDILVRAAVRRWLKLLRDVAVGFFTAPPSASGLGIPSFLRSIPIWILAYLRNEFELEYPPAHSLVDCPYFSRRVEWAEREAVVDGHFLGSTLKVKNFWKAKLLGTVDGRDLETFKGSKLSTTWIVPDVRMIPVRDYVSYLQIVSNSLPTRLRTSHGSRADRVLPKCRVGCNEVESAYHISQQCVRTHETRTVRDNKITQVVADRYLKRLECKERTAQPNICRTEEA</sequence>
<protein>
    <recommendedName>
        <fullName evidence="3">Reverse transcriptase</fullName>
    </recommendedName>
</protein>
<evidence type="ECO:0008006" key="3">
    <source>
        <dbReference type="Google" id="ProtNLM"/>
    </source>
</evidence>